<keyword evidence="3" id="KW-1185">Reference proteome</keyword>
<dbReference type="AlphaFoldDB" id="A0AAW0FT20"/>
<evidence type="ECO:0000313" key="3">
    <source>
        <dbReference type="Proteomes" id="UP001385951"/>
    </source>
</evidence>
<sequence>MSLYVCRRFVCLRPTAAITLCIRMHAGADAHTRAVSLNLPGGVGGGFLFSFLGIINTRLSTYLLTPTQKARLNRPKYSGHAHRPPGYVTTGVGDEPEVITRYQGP</sequence>
<organism evidence="2 3">
    <name type="scientific">Cerrena zonata</name>
    <dbReference type="NCBI Taxonomy" id="2478898"/>
    <lineage>
        <taxon>Eukaryota</taxon>
        <taxon>Fungi</taxon>
        <taxon>Dikarya</taxon>
        <taxon>Basidiomycota</taxon>
        <taxon>Agaricomycotina</taxon>
        <taxon>Agaricomycetes</taxon>
        <taxon>Polyporales</taxon>
        <taxon>Cerrenaceae</taxon>
        <taxon>Cerrena</taxon>
    </lineage>
</organism>
<reference evidence="2 3" key="1">
    <citation type="submission" date="2022-09" db="EMBL/GenBank/DDBJ databases">
        <authorList>
            <person name="Palmer J.M."/>
        </authorList>
    </citation>
    <scope>NUCLEOTIDE SEQUENCE [LARGE SCALE GENOMIC DNA]</scope>
    <source>
        <strain evidence="2 3">DSM 7382</strain>
    </source>
</reference>
<comment type="caution">
    <text evidence="2">The sequence shown here is derived from an EMBL/GenBank/DDBJ whole genome shotgun (WGS) entry which is preliminary data.</text>
</comment>
<feature type="compositionally biased region" description="Basic residues" evidence="1">
    <location>
        <begin position="73"/>
        <end position="83"/>
    </location>
</feature>
<protein>
    <recommendedName>
        <fullName evidence="4">Secreted protein</fullName>
    </recommendedName>
</protein>
<evidence type="ECO:0008006" key="4">
    <source>
        <dbReference type="Google" id="ProtNLM"/>
    </source>
</evidence>
<dbReference type="EMBL" id="JASBNA010000041">
    <property type="protein sequence ID" value="KAK7681384.1"/>
    <property type="molecule type" value="Genomic_DNA"/>
</dbReference>
<dbReference type="Proteomes" id="UP001385951">
    <property type="component" value="Unassembled WGS sequence"/>
</dbReference>
<gene>
    <name evidence="2" type="ORF">QCA50_015476</name>
</gene>
<accession>A0AAW0FT20</accession>
<proteinExistence type="predicted"/>
<name>A0AAW0FT20_9APHY</name>
<evidence type="ECO:0000256" key="1">
    <source>
        <dbReference type="SAM" id="MobiDB-lite"/>
    </source>
</evidence>
<evidence type="ECO:0000313" key="2">
    <source>
        <dbReference type="EMBL" id="KAK7681384.1"/>
    </source>
</evidence>
<feature type="region of interest" description="Disordered" evidence="1">
    <location>
        <begin position="73"/>
        <end position="93"/>
    </location>
</feature>